<feature type="transmembrane region" description="Helical" evidence="1">
    <location>
        <begin position="273"/>
        <end position="294"/>
    </location>
</feature>
<reference evidence="2" key="1">
    <citation type="submission" date="2021-01" db="EMBL/GenBank/DDBJ databases">
        <authorList>
            <person name="Li R."/>
            <person name="Bekaert M."/>
        </authorList>
    </citation>
    <scope>NUCLEOTIDE SEQUENCE</scope>
    <source>
        <strain evidence="2">Farmed</strain>
    </source>
</reference>
<dbReference type="AlphaFoldDB" id="A0A812B1G7"/>
<keyword evidence="1" id="KW-1133">Transmembrane helix</keyword>
<dbReference type="EMBL" id="CAHIKZ030000305">
    <property type="protein sequence ID" value="CAE1167726.1"/>
    <property type="molecule type" value="Genomic_DNA"/>
</dbReference>
<sequence>MNPTQCTDCSYTHFTPYDCQLLPQSNKSFKFPCVVKNINGCTVFKEYVPPKNLQLNTVSLVSINVYNITYSDSVYYGETYPALNYTISLPNGDMLGYCYAVRVNIWNNETNSGYGGDGICRLFSFNIEKPSKKNIQPAFINHKCFTAVTANNYFLKFTTLPYAAEITYSVIINKSNQIILAVAPVHHRLSISIILGFPVTNKCNNLFYLTSYKTATENVSFSTNNSFVFENLQPGFFRVRVKSSCLPIGQNMESEIILLKNIAESETLFNTKIIWVVLPLLVSLIFLICFCRLWKRKCIDRSHKCVIDLVYAANNKRDVIVAENLKKLMEEEFEWYVNNVPMANTPICSCELPNNDVVLYLTASDMQGRSHQKQQ</sequence>
<accession>A0A812B1G7</accession>
<evidence type="ECO:0000313" key="2">
    <source>
        <dbReference type="EMBL" id="CAE1167726.1"/>
    </source>
</evidence>
<comment type="caution">
    <text evidence="2">The sequence shown here is derived from an EMBL/GenBank/DDBJ whole genome shotgun (WGS) entry which is preliminary data.</text>
</comment>
<gene>
    <name evidence="2" type="ORF">SPHA_9560</name>
</gene>
<evidence type="ECO:0000313" key="3">
    <source>
        <dbReference type="Proteomes" id="UP000597762"/>
    </source>
</evidence>
<keyword evidence="1" id="KW-0812">Transmembrane</keyword>
<proteinExistence type="predicted"/>
<organism evidence="2 3">
    <name type="scientific">Acanthosepion pharaonis</name>
    <name type="common">Pharaoh cuttlefish</name>
    <name type="synonym">Sepia pharaonis</name>
    <dbReference type="NCBI Taxonomy" id="158019"/>
    <lineage>
        <taxon>Eukaryota</taxon>
        <taxon>Metazoa</taxon>
        <taxon>Spiralia</taxon>
        <taxon>Lophotrochozoa</taxon>
        <taxon>Mollusca</taxon>
        <taxon>Cephalopoda</taxon>
        <taxon>Coleoidea</taxon>
        <taxon>Decapodiformes</taxon>
        <taxon>Sepiida</taxon>
        <taxon>Sepiina</taxon>
        <taxon>Sepiidae</taxon>
        <taxon>Acanthosepion</taxon>
    </lineage>
</organism>
<protein>
    <submittedName>
        <fullName evidence="2">Uncharacterized protein</fullName>
    </submittedName>
</protein>
<evidence type="ECO:0000256" key="1">
    <source>
        <dbReference type="SAM" id="Phobius"/>
    </source>
</evidence>
<keyword evidence="1" id="KW-0472">Membrane</keyword>
<dbReference type="Proteomes" id="UP000597762">
    <property type="component" value="Unassembled WGS sequence"/>
</dbReference>
<name>A0A812B1G7_ACAPH</name>
<keyword evidence="3" id="KW-1185">Reference proteome</keyword>